<dbReference type="KEGG" id="hir:HETIRDRAFT_412525"/>
<gene>
    <name evidence="2" type="ORF">HETIRDRAFT_412525</name>
</gene>
<reference evidence="2 3" key="1">
    <citation type="journal article" date="2012" name="New Phytol.">
        <title>Insight into trade-off between wood decay and parasitism from the genome of a fungal forest pathogen.</title>
        <authorList>
            <person name="Olson A."/>
            <person name="Aerts A."/>
            <person name="Asiegbu F."/>
            <person name="Belbahri L."/>
            <person name="Bouzid O."/>
            <person name="Broberg A."/>
            <person name="Canback B."/>
            <person name="Coutinho P.M."/>
            <person name="Cullen D."/>
            <person name="Dalman K."/>
            <person name="Deflorio G."/>
            <person name="van Diepen L.T."/>
            <person name="Dunand C."/>
            <person name="Duplessis S."/>
            <person name="Durling M."/>
            <person name="Gonthier P."/>
            <person name="Grimwood J."/>
            <person name="Fossdal C.G."/>
            <person name="Hansson D."/>
            <person name="Henrissat B."/>
            <person name="Hietala A."/>
            <person name="Himmelstrand K."/>
            <person name="Hoffmeister D."/>
            <person name="Hogberg N."/>
            <person name="James T.Y."/>
            <person name="Karlsson M."/>
            <person name="Kohler A."/>
            <person name="Kues U."/>
            <person name="Lee Y.H."/>
            <person name="Lin Y.C."/>
            <person name="Lind M."/>
            <person name="Lindquist E."/>
            <person name="Lombard V."/>
            <person name="Lucas S."/>
            <person name="Lunden K."/>
            <person name="Morin E."/>
            <person name="Murat C."/>
            <person name="Park J."/>
            <person name="Raffaello T."/>
            <person name="Rouze P."/>
            <person name="Salamov A."/>
            <person name="Schmutz J."/>
            <person name="Solheim H."/>
            <person name="Stahlberg J."/>
            <person name="Velez H."/>
            <person name="de Vries R.P."/>
            <person name="Wiebenga A."/>
            <person name="Woodward S."/>
            <person name="Yakovlev I."/>
            <person name="Garbelotto M."/>
            <person name="Martin F."/>
            <person name="Grigoriev I.V."/>
            <person name="Stenlid J."/>
        </authorList>
    </citation>
    <scope>NUCLEOTIDE SEQUENCE [LARGE SCALE GENOMIC DNA]</scope>
    <source>
        <strain evidence="2 3">TC 32-1</strain>
    </source>
</reference>
<sequence>MARRDIGNPYMILHFAAILSIYLMRVRRTDAAHLLYPPSYTPIISSTTYNIALFLSPGHASAKGPVNSSNG</sequence>
<feature type="transmembrane region" description="Helical" evidence="1">
    <location>
        <begin position="6"/>
        <end position="24"/>
    </location>
</feature>
<dbReference type="EMBL" id="KI925466">
    <property type="protein sequence ID" value="ETW75381.1"/>
    <property type="molecule type" value="Genomic_DNA"/>
</dbReference>
<evidence type="ECO:0000313" key="2">
    <source>
        <dbReference type="EMBL" id="ETW75381.1"/>
    </source>
</evidence>
<dbReference type="HOGENOM" id="CLU_2740340_0_0_1"/>
<keyword evidence="1" id="KW-0812">Transmembrane</keyword>
<dbReference type="AlphaFoldDB" id="W4JR84"/>
<keyword evidence="1" id="KW-1133">Transmembrane helix</keyword>
<dbReference type="Proteomes" id="UP000030671">
    <property type="component" value="Unassembled WGS sequence"/>
</dbReference>
<dbReference type="InParanoid" id="W4JR84"/>
<evidence type="ECO:0000313" key="3">
    <source>
        <dbReference type="Proteomes" id="UP000030671"/>
    </source>
</evidence>
<organism evidence="2 3">
    <name type="scientific">Heterobasidion irregulare (strain TC 32-1)</name>
    <dbReference type="NCBI Taxonomy" id="747525"/>
    <lineage>
        <taxon>Eukaryota</taxon>
        <taxon>Fungi</taxon>
        <taxon>Dikarya</taxon>
        <taxon>Basidiomycota</taxon>
        <taxon>Agaricomycotina</taxon>
        <taxon>Agaricomycetes</taxon>
        <taxon>Russulales</taxon>
        <taxon>Bondarzewiaceae</taxon>
        <taxon>Heterobasidion</taxon>
        <taxon>Heterobasidion annosum species complex</taxon>
    </lineage>
</organism>
<keyword evidence="1" id="KW-0472">Membrane</keyword>
<dbReference type="GeneID" id="20673036"/>
<keyword evidence="3" id="KW-1185">Reference proteome</keyword>
<proteinExistence type="predicted"/>
<accession>W4JR84</accession>
<name>W4JR84_HETIT</name>
<dbReference type="RefSeq" id="XP_009552803.1">
    <property type="nucleotide sequence ID" value="XM_009554508.1"/>
</dbReference>
<protein>
    <submittedName>
        <fullName evidence="2">Uncharacterized protein</fullName>
    </submittedName>
</protein>
<evidence type="ECO:0000256" key="1">
    <source>
        <dbReference type="SAM" id="Phobius"/>
    </source>
</evidence>